<protein>
    <submittedName>
        <fullName evidence="2">(Mediterranean fruit fly) hypothetical protein</fullName>
    </submittedName>
</protein>
<sequence>MQRVTNYRKQNENLGEPLPKRIKSSKCDETEEWNFWGAIRVDDKIYHPLRYEDHKETCFKNPAPNANDDENDKKTEGATTAGNIDADDYVEVIVLPNQTPSVSANDNGDKDVSESLPTSEKATIDFNLDDESIMKYREHEDCCTAHADSSEDELDIQEPHIPFIDLDTYVEEEQPEDNESSKMSFLNVKIINEPKDNDEDEDDGFGDIGILSPTGDRPPSSQSPVQVDSTECTEGSAAVIVVIAPTELTISIDGNPQTKPLAILGKKIKINLAKSSMMVNNNSSNIRQPTPPPKPPTLPPRQEETPTFELKPALQGAKLRTMNTVKCGAEISGLCSVM</sequence>
<feature type="region of interest" description="Disordered" evidence="1">
    <location>
        <begin position="1"/>
        <end position="21"/>
    </location>
</feature>
<proteinExistence type="predicted"/>
<feature type="compositionally biased region" description="Low complexity" evidence="1">
    <location>
        <begin position="218"/>
        <end position="227"/>
    </location>
</feature>
<organism evidence="2 3">
    <name type="scientific">Ceratitis capitata</name>
    <name type="common">Mediterranean fruit fly</name>
    <name type="synonym">Tephritis capitata</name>
    <dbReference type="NCBI Taxonomy" id="7213"/>
    <lineage>
        <taxon>Eukaryota</taxon>
        <taxon>Metazoa</taxon>
        <taxon>Ecdysozoa</taxon>
        <taxon>Arthropoda</taxon>
        <taxon>Hexapoda</taxon>
        <taxon>Insecta</taxon>
        <taxon>Pterygota</taxon>
        <taxon>Neoptera</taxon>
        <taxon>Endopterygota</taxon>
        <taxon>Diptera</taxon>
        <taxon>Brachycera</taxon>
        <taxon>Muscomorpha</taxon>
        <taxon>Tephritoidea</taxon>
        <taxon>Tephritidae</taxon>
        <taxon>Ceratitis</taxon>
        <taxon>Ceratitis</taxon>
    </lineage>
</organism>
<keyword evidence="3" id="KW-1185">Reference proteome</keyword>
<feature type="compositionally biased region" description="Pro residues" evidence="1">
    <location>
        <begin position="289"/>
        <end position="299"/>
    </location>
</feature>
<gene>
    <name evidence="2" type="ORF">CCAP1982_LOCUS6313</name>
</gene>
<dbReference type="OrthoDB" id="343582at2759"/>
<dbReference type="Proteomes" id="UP000606786">
    <property type="component" value="Unassembled WGS sequence"/>
</dbReference>
<feature type="region of interest" description="Disordered" evidence="1">
    <location>
        <begin position="281"/>
        <end position="305"/>
    </location>
</feature>
<evidence type="ECO:0000256" key="1">
    <source>
        <dbReference type="SAM" id="MobiDB-lite"/>
    </source>
</evidence>
<feature type="compositionally biased region" description="Acidic residues" evidence="1">
    <location>
        <begin position="196"/>
        <end position="205"/>
    </location>
</feature>
<name>A0A811UEL5_CERCA</name>
<evidence type="ECO:0000313" key="2">
    <source>
        <dbReference type="EMBL" id="CAD6997682.1"/>
    </source>
</evidence>
<dbReference type="AlphaFoldDB" id="A0A811UEL5"/>
<accession>A0A811UEL5</accession>
<dbReference type="EMBL" id="CAJHJT010000012">
    <property type="protein sequence ID" value="CAD6997682.1"/>
    <property type="molecule type" value="Genomic_DNA"/>
</dbReference>
<feature type="region of interest" description="Disordered" evidence="1">
    <location>
        <begin position="57"/>
        <end position="82"/>
    </location>
</feature>
<feature type="region of interest" description="Disordered" evidence="1">
    <location>
        <begin position="99"/>
        <end position="118"/>
    </location>
</feature>
<feature type="region of interest" description="Disordered" evidence="1">
    <location>
        <begin position="194"/>
        <end position="231"/>
    </location>
</feature>
<evidence type="ECO:0000313" key="3">
    <source>
        <dbReference type="Proteomes" id="UP000606786"/>
    </source>
</evidence>
<comment type="caution">
    <text evidence="2">The sequence shown here is derived from an EMBL/GenBank/DDBJ whole genome shotgun (WGS) entry which is preliminary data.</text>
</comment>
<reference evidence="2" key="1">
    <citation type="submission" date="2020-11" db="EMBL/GenBank/DDBJ databases">
        <authorList>
            <person name="Whitehead M."/>
        </authorList>
    </citation>
    <scope>NUCLEOTIDE SEQUENCE</scope>
    <source>
        <strain evidence="2">EGII</strain>
    </source>
</reference>